<dbReference type="PROSITE" id="PS50211">
    <property type="entry name" value="DENN"/>
    <property type="match status" value="1"/>
</dbReference>
<dbReference type="InterPro" id="IPR043153">
    <property type="entry name" value="DENN_C"/>
</dbReference>
<name>A0A067R984_ZOONE</name>
<evidence type="ECO:0000259" key="1">
    <source>
        <dbReference type="PROSITE" id="PS50211"/>
    </source>
</evidence>
<sequence length="227" mass="25802">MDSRLEERDLAQLFSAVPVPVLLQLFGSLLLERRVILISNSLSRLSSCVEAVQSILYPFSWQHTLIPVLPTSLLDICLSPTPYIVGILRGRDSSTVTEPIDEMMMVDLDESQVLRSVGDESSILPSRLRRCLKVALQLVTNTTQPWDASRNVLVSEAFVRMFVEVCGHYRNHIVTQQDGMKVFERESFIKAVTCQSFRLFLEWFTETAMFSAFIESHLDSQSDVRGR</sequence>
<dbReference type="InParanoid" id="A0A067R984"/>
<dbReference type="InterPro" id="IPR037516">
    <property type="entry name" value="Tripartite_DENN"/>
</dbReference>
<dbReference type="AlphaFoldDB" id="A0A067R984"/>
<dbReference type="InterPro" id="IPR001194">
    <property type="entry name" value="cDENN_dom"/>
</dbReference>
<dbReference type="SMART" id="SM00801">
    <property type="entry name" value="dDENN"/>
    <property type="match status" value="1"/>
</dbReference>
<reference evidence="2 3" key="1">
    <citation type="journal article" date="2014" name="Nat. Commun.">
        <title>Molecular traces of alternative social organization in a termite genome.</title>
        <authorList>
            <person name="Terrapon N."/>
            <person name="Li C."/>
            <person name="Robertson H.M."/>
            <person name="Ji L."/>
            <person name="Meng X."/>
            <person name="Booth W."/>
            <person name="Chen Z."/>
            <person name="Childers C.P."/>
            <person name="Glastad K.M."/>
            <person name="Gokhale K."/>
            <person name="Gowin J."/>
            <person name="Gronenberg W."/>
            <person name="Hermansen R.A."/>
            <person name="Hu H."/>
            <person name="Hunt B.G."/>
            <person name="Huylmans A.K."/>
            <person name="Khalil S.M."/>
            <person name="Mitchell R.D."/>
            <person name="Munoz-Torres M.C."/>
            <person name="Mustard J.A."/>
            <person name="Pan H."/>
            <person name="Reese J.T."/>
            <person name="Scharf M.E."/>
            <person name="Sun F."/>
            <person name="Vogel H."/>
            <person name="Xiao J."/>
            <person name="Yang W."/>
            <person name="Yang Z."/>
            <person name="Yang Z."/>
            <person name="Zhou J."/>
            <person name="Zhu J."/>
            <person name="Brent C.S."/>
            <person name="Elsik C.G."/>
            <person name="Goodisman M.A."/>
            <person name="Liberles D.A."/>
            <person name="Roe R.M."/>
            <person name="Vargo E.L."/>
            <person name="Vilcinskas A."/>
            <person name="Wang J."/>
            <person name="Bornberg-Bauer E."/>
            <person name="Korb J."/>
            <person name="Zhang G."/>
            <person name="Liebig J."/>
        </authorList>
    </citation>
    <scope>NUCLEOTIDE SEQUENCE [LARGE SCALE GENOMIC DNA]</scope>
    <source>
        <tissue evidence="2">Whole organism</tissue>
    </source>
</reference>
<evidence type="ECO:0000313" key="3">
    <source>
        <dbReference type="Proteomes" id="UP000027135"/>
    </source>
</evidence>
<accession>A0A067R984</accession>
<dbReference type="Pfam" id="PF02141">
    <property type="entry name" value="DENN"/>
    <property type="match status" value="1"/>
</dbReference>
<proteinExistence type="predicted"/>
<keyword evidence="3" id="KW-1185">Reference proteome</keyword>
<dbReference type="Pfam" id="PF03455">
    <property type="entry name" value="dDENN"/>
    <property type="match status" value="1"/>
</dbReference>
<dbReference type="FunFam" id="3.40.50.11500:FF:000004">
    <property type="entry name" value="DENN domain-containing protein 2C isoform X1"/>
    <property type="match status" value="1"/>
</dbReference>
<dbReference type="SMART" id="SM00799">
    <property type="entry name" value="DENN"/>
    <property type="match status" value="1"/>
</dbReference>
<protein>
    <submittedName>
        <fullName evidence="2">DENN domain-containing protein 2C</fullName>
    </submittedName>
</protein>
<dbReference type="EMBL" id="KK852805">
    <property type="protein sequence ID" value="KDR16140.1"/>
    <property type="molecule type" value="Genomic_DNA"/>
</dbReference>
<gene>
    <name evidence="2" type="ORF">L798_10031</name>
</gene>
<dbReference type="PANTHER" id="PTHR15288">
    <property type="entry name" value="DENN DOMAIN-CONTAINING PROTEIN 2"/>
    <property type="match status" value="1"/>
</dbReference>
<dbReference type="STRING" id="136037.A0A067R984"/>
<dbReference type="InterPro" id="IPR005112">
    <property type="entry name" value="dDENN_dom"/>
</dbReference>
<dbReference type="eggNOG" id="KOG3569">
    <property type="taxonomic scope" value="Eukaryota"/>
</dbReference>
<dbReference type="Gene3D" id="3.40.50.11500">
    <property type="match status" value="1"/>
</dbReference>
<dbReference type="InterPro" id="IPR051942">
    <property type="entry name" value="DENN_domain_containing_2"/>
</dbReference>
<dbReference type="OMA" id="HNIANCT"/>
<organism evidence="2 3">
    <name type="scientific">Zootermopsis nevadensis</name>
    <name type="common">Dampwood termite</name>
    <dbReference type="NCBI Taxonomy" id="136037"/>
    <lineage>
        <taxon>Eukaryota</taxon>
        <taxon>Metazoa</taxon>
        <taxon>Ecdysozoa</taxon>
        <taxon>Arthropoda</taxon>
        <taxon>Hexapoda</taxon>
        <taxon>Insecta</taxon>
        <taxon>Pterygota</taxon>
        <taxon>Neoptera</taxon>
        <taxon>Polyneoptera</taxon>
        <taxon>Dictyoptera</taxon>
        <taxon>Blattodea</taxon>
        <taxon>Blattoidea</taxon>
        <taxon>Termitoidae</taxon>
        <taxon>Termopsidae</taxon>
        <taxon>Zootermopsis</taxon>
    </lineage>
</organism>
<dbReference type="Proteomes" id="UP000027135">
    <property type="component" value="Unassembled WGS sequence"/>
</dbReference>
<dbReference type="PANTHER" id="PTHR15288:SF0">
    <property type="entry name" value="UDENN DOMAIN-CONTAINING PROTEIN"/>
    <property type="match status" value="1"/>
</dbReference>
<evidence type="ECO:0000313" key="2">
    <source>
        <dbReference type="EMBL" id="KDR16140.1"/>
    </source>
</evidence>
<feature type="domain" description="UDENN" evidence="1">
    <location>
        <begin position="1"/>
        <end position="224"/>
    </location>
</feature>